<name>A0A9P6EMC5_9AGAR</name>
<comment type="caution">
    <text evidence="2">The sequence shown here is derived from an EMBL/GenBank/DDBJ whole genome shotgun (WGS) entry which is preliminary data.</text>
</comment>
<keyword evidence="1" id="KW-1133">Transmembrane helix</keyword>
<dbReference type="EMBL" id="MU157836">
    <property type="protein sequence ID" value="KAF9531234.1"/>
    <property type="molecule type" value="Genomic_DNA"/>
</dbReference>
<feature type="transmembrane region" description="Helical" evidence="1">
    <location>
        <begin position="23"/>
        <end position="45"/>
    </location>
</feature>
<keyword evidence="1" id="KW-0472">Membrane</keyword>
<accession>A0A9P6EMC5</accession>
<keyword evidence="3" id="KW-1185">Reference proteome</keyword>
<dbReference type="AlphaFoldDB" id="A0A9P6EMC5"/>
<protein>
    <submittedName>
        <fullName evidence="2">Uncharacterized protein</fullName>
    </submittedName>
</protein>
<evidence type="ECO:0000313" key="2">
    <source>
        <dbReference type="EMBL" id="KAF9531234.1"/>
    </source>
</evidence>
<gene>
    <name evidence="2" type="ORF">CPB83DRAFT_849605</name>
</gene>
<evidence type="ECO:0000313" key="3">
    <source>
        <dbReference type="Proteomes" id="UP000807306"/>
    </source>
</evidence>
<organism evidence="2 3">
    <name type="scientific">Crepidotus variabilis</name>
    <dbReference type="NCBI Taxonomy" id="179855"/>
    <lineage>
        <taxon>Eukaryota</taxon>
        <taxon>Fungi</taxon>
        <taxon>Dikarya</taxon>
        <taxon>Basidiomycota</taxon>
        <taxon>Agaricomycotina</taxon>
        <taxon>Agaricomycetes</taxon>
        <taxon>Agaricomycetidae</taxon>
        <taxon>Agaricales</taxon>
        <taxon>Agaricineae</taxon>
        <taxon>Crepidotaceae</taxon>
        <taxon>Crepidotus</taxon>
    </lineage>
</organism>
<sequence length="66" mass="7754">MYNLARRYIFVICKSTLSGNLDIYFRLFSFSTSTVINFVVHVYFIRCCISPASIRIYSCHSVTWTQ</sequence>
<reference evidence="2" key="1">
    <citation type="submission" date="2020-11" db="EMBL/GenBank/DDBJ databases">
        <authorList>
            <consortium name="DOE Joint Genome Institute"/>
            <person name="Ahrendt S."/>
            <person name="Riley R."/>
            <person name="Andreopoulos W."/>
            <person name="Labutti K."/>
            <person name="Pangilinan J."/>
            <person name="Ruiz-Duenas F.J."/>
            <person name="Barrasa J.M."/>
            <person name="Sanchez-Garcia M."/>
            <person name="Camarero S."/>
            <person name="Miyauchi S."/>
            <person name="Serrano A."/>
            <person name="Linde D."/>
            <person name="Babiker R."/>
            <person name="Drula E."/>
            <person name="Ayuso-Fernandez I."/>
            <person name="Pacheco R."/>
            <person name="Padilla G."/>
            <person name="Ferreira P."/>
            <person name="Barriuso J."/>
            <person name="Kellner H."/>
            <person name="Castanera R."/>
            <person name="Alfaro M."/>
            <person name="Ramirez L."/>
            <person name="Pisabarro A.G."/>
            <person name="Kuo A."/>
            <person name="Tritt A."/>
            <person name="Lipzen A."/>
            <person name="He G."/>
            <person name="Yan M."/>
            <person name="Ng V."/>
            <person name="Cullen D."/>
            <person name="Martin F."/>
            <person name="Rosso M.-N."/>
            <person name="Henrissat B."/>
            <person name="Hibbett D."/>
            <person name="Martinez A.T."/>
            <person name="Grigoriev I.V."/>
        </authorList>
    </citation>
    <scope>NUCLEOTIDE SEQUENCE</scope>
    <source>
        <strain evidence="2">CBS 506.95</strain>
    </source>
</reference>
<evidence type="ECO:0000256" key="1">
    <source>
        <dbReference type="SAM" id="Phobius"/>
    </source>
</evidence>
<proteinExistence type="predicted"/>
<dbReference type="Proteomes" id="UP000807306">
    <property type="component" value="Unassembled WGS sequence"/>
</dbReference>
<keyword evidence="1" id="KW-0812">Transmembrane</keyword>